<comment type="caution">
    <text evidence="4">The sequence shown here is derived from an EMBL/GenBank/DDBJ whole genome shotgun (WGS) entry which is preliminary data.</text>
</comment>
<dbReference type="Gene3D" id="2.40.110.10">
    <property type="entry name" value="Butyryl-CoA Dehydrogenase, subunit A, domain 2"/>
    <property type="match status" value="1"/>
</dbReference>
<keyword evidence="5" id="KW-1185">Reference proteome</keyword>
<dbReference type="InterPro" id="IPR036250">
    <property type="entry name" value="AcylCo_DH-like_C"/>
</dbReference>
<evidence type="ECO:0000259" key="2">
    <source>
        <dbReference type="Pfam" id="PF02771"/>
    </source>
</evidence>
<feature type="domain" description="Acyl-CoA dehydrogenase/oxidase N-terminal" evidence="2">
    <location>
        <begin position="39"/>
        <end position="102"/>
    </location>
</feature>
<dbReference type="InterPro" id="IPR046373">
    <property type="entry name" value="Acyl-CoA_Oxase/DH_mid-dom_sf"/>
</dbReference>
<dbReference type="InterPro" id="IPR013107">
    <property type="entry name" value="Acyl-CoA_DH_C"/>
</dbReference>
<dbReference type="InterPro" id="IPR037069">
    <property type="entry name" value="AcylCoA_DH/ox_N_sf"/>
</dbReference>
<reference evidence="5" key="1">
    <citation type="journal article" date="2019" name="Int. J. Syst. Evol. Microbiol.">
        <title>The Global Catalogue of Microorganisms (GCM) 10K type strain sequencing project: providing services to taxonomists for standard genome sequencing and annotation.</title>
        <authorList>
            <consortium name="The Broad Institute Genomics Platform"/>
            <consortium name="The Broad Institute Genome Sequencing Center for Infectious Disease"/>
            <person name="Wu L."/>
            <person name="Ma J."/>
        </authorList>
    </citation>
    <scope>NUCLEOTIDE SEQUENCE [LARGE SCALE GENOMIC DNA]</scope>
    <source>
        <strain evidence="5">JCM 16908</strain>
    </source>
</reference>
<keyword evidence="1" id="KW-0560">Oxidoreductase</keyword>
<gene>
    <name evidence="4" type="ORF">GCM10022226_14140</name>
</gene>
<dbReference type="SUPFAM" id="SSF47203">
    <property type="entry name" value="Acyl-CoA dehydrogenase C-terminal domain-like"/>
    <property type="match status" value="1"/>
</dbReference>
<protein>
    <submittedName>
        <fullName evidence="4">Acyl-CoA dehydrogenase family protein</fullName>
    </submittedName>
</protein>
<dbReference type="EMBL" id="BAAAZR010000002">
    <property type="protein sequence ID" value="GAA3795951.1"/>
    <property type="molecule type" value="Genomic_DNA"/>
</dbReference>
<evidence type="ECO:0000313" key="5">
    <source>
        <dbReference type="Proteomes" id="UP001500888"/>
    </source>
</evidence>
<dbReference type="PIRSF" id="PIRSF016578">
    <property type="entry name" value="HsaA"/>
    <property type="match status" value="1"/>
</dbReference>
<sequence length="415" mass="45222">MAVITNVREQGIALPPDLVPTPEDIIARAEAIAPSLIGRQAETEERTFYAEDTHEEFARAGLYRILVPRRYGGYELGVDTFMRVVMTLTRACPSTGWMYCLGAAHALAVATLFDERAQAEIFDGDFICPATIMPGGTAERTADGDWVINGMWSYCSGSPYATHFLGHVLVSPAEGEPPVPMLFIAPRSQWRRLDDWGGQLGLKGSGSHSIVIENARIPDYFTIDTHLSQVTVTEGTPGLALHGNPQYGGGPLSFMILESAVLAVGMALGALDAYEDLMRSRTTSFPPITGRAENPDFQYWYGQAAGMIATAETAITGALQQWIDTCARGSAAFTGEQELRLAGIGREVVKLSWNAVQQYLFPTAGSSSVRNGERVERVWRDMSTLHTHAGVSIYLSSMASREYAMARFGIVDPHF</sequence>
<evidence type="ECO:0000313" key="4">
    <source>
        <dbReference type="EMBL" id="GAA3795951.1"/>
    </source>
</evidence>
<dbReference type="RefSeq" id="WP_344935741.1">
    <property type="nucleotide sequence ID" value="NZ_BAAAZR010000002.1"/>
</dbReference>
<name>A0ABP7HLF8_9ACTN</name>
<dbReference type="InterPro" id="IPR009100">
    <property type="entry name" value="AcylCoA_DH/oxidase_NM_dom_sf"/>
</dbReference>
<dbReference type="Gene3D" id="1.20.140.10">
    <property type="entry name" value="Butyryl-CoA Dehydrogenase, subunit A, domain 3"/>
    <property type="match status" value="1"/>
</dbReference>
<evidence type="ECO:0000259" key="3">
    <source>
        <dbReference type="Pfam" id="PF08028"/>
    </source>
</evidence>
<dbReference type="Gene3D" id="1.10.540.10">
    <property type="entry name" value="Acyl-CoA dehydrogenase/oxidase, N-terminal domain"/>
    <property type="match status" value="1"/>
</dbReference>
<dbReference type="Proteomes" id="UP001500888">
    <property type="component" value="Unassembled WGS sequence"/>
</dbReference>
<feature type="domain" description="Acyl-CoA dehydrogenase C-terminal" evidence="3">
    <location>
        <begin position="260"/>
        <end position="392"/>
    </location>
</feature>
<dbReference type="SUPFAM" id="SSF56645">
    <property type="entry name" value="Acyl-CoA dehydrogenase NM domain-like"/>
    <property type="match status" value="1"/>
</dbReference>
<accession>A0ABP7HLF8</accession>
<dbReference type="Pfam" id="PF08028">
    <property type="entry name" value="Acyl-CoA_dh_2"/>
    <property type="match status" value="1"/>
</dbReference>
<dbReference type="InterPro" id="IPR013786">
    <property type="entry name" value="AcylCoA_DH/ox_N"/>
</dbReference>
<evidence type="ECO:0000256" key="1">
    <source>
        <dbReference type="ARBA" id="ARBA00023002"/>
    </source>
</evidence>
<dbReference type="Pfam" id="PF02771">
    <property type="entry name" value="Acyl-CoA_dh_N"/>
    <property type="match status" value="1"/>
</dbReference>
<proteinExistence type="predicted"/>
<organism evidence="4 5">
    <name type="scientific">Sphaerisporangium flaviroseum</name>
    <dbReference type="NCBI Taxonomy" id="509199"/>
    <lineage>
        <taxon>Bacteria</taxon>
        <taxon>Bacillati</taxon>
        <taxon>Actinomycetota</taxon>
        <taxon>Actinomycetes</taxon>
        <taxon>Streptosporangiales</taxon>
        <taxon>Streptosporangiaceae</taxon>
        <taxon>Sphaerisporangium</taxon>
    </lineage>
</organism>